<reference evidence="1" key="2">
    <citation type="journal article" date="2020" name="Nat. Commun.">
        <title>Large-scale genome sequencing of mycorrhizal fungi provides insights into the early evolution of symbiotic traits.</title>
        <authorList>
            <person name="Miyauchi S."/>
            <person name="Kiss E."/>
            <person name="Kuo A."/>
            <person name="Drula E."/>
            <person name="Kohler A."/>
            <person name="Sanchez-Garcia M."/>
            <person name="Morin E."/>
            <person name="Andreopoulos B."/>
            <person name="Barry K.W."/>
            <person name="Bonito G."/>
            <person name="Buee M."/>
            <person name="Carver A."/>
            <person name="Chen C."/>
            <person name="Cichocki N."/>
            <person name="Clum A."/>
            <person name="Culley D."/>
            <person name="Crous P.W."/>
            <person name="Fauchery L."/>
            <person name="Girlanda M."/>
            <person name="Hayes R.D."/>
            <person name="Keri Z."/>
            <person name="LaButti K."/>
            <person name="Lipzen A."/>
            <person name="Lombard V."/>
            <person name="Magnuson J."/>
            <person name="Maillard F."/>
            <person name="Murat C."/>
            <person name="Nolan M."/>
            <person name="Ohm R.A."/>
            <person name="Pangilinan J."/>
            <person name="Pereira M.F."/>
            <person name="Perotto S."/>
            <person name="Peter M."/>
            <person name="Pfister S."/>
            <person name="Riley R."/>
            <person name="Sitrit Y."/>
            <person name="Stielow J.B."/>
            <person name="Szollosi G."/>
            <person name="Zifcakova L."/>
            <person name="Stursova M."/>
            <person name="Spatafora J.W."/>
            <person name="Tedersoo L."/>
            <person name="Vaario L.M."/>
            <person name="Yamada A."/>
            <person name="Yan M."/>
            <person name="Wang P."/>
            <person name="Xu J."/>
            <person name="Bruns T."/>
            <person name="Baldrian P."/>
            <person name="Vilgalys R."/>
            <person name="Dunand C."/>
            <person name="Henrissat B."/>
            <person name="Grigoriev I.V."/>
            <person name="Hibbett D."/>
            <person name="Nagy L.G."/>
            <person name="Martin F.M."/>
        </authorList>
    </citation>
    <scope>NUCLEOTIDE SEQUENCE</scope>
    <source>
        <strain evidence="1">BED1</strain>
    </source>
</reference>
<name>A0AAD4BTY8_BOLED</name>
<dbReference type="EMBL" id="WHUW01000014">
    <property type="protein sequence ID" value="KAF8439345.1"/>
    <property type="molecule type" value="Genomic_DNA"/>
</dbReference>
<dbReference type="AlphaFoldDB" id="A0AAD4BTY8"/>
<evidence type="ECO:0000313" key="1">
    <source>
        <dbReference type="EMBL" id="KAF8439345.1"/>
    </source>
</evidence>
<organism evidence="1 2">
    <name type="scientific">Boletus edulis BED1</name>
    <dbReference type="NCBI Taxonomy" id="1328754"/>
    <lineage>
        <taxon>Eukaryota</taxon>
        <taxon>Fungi</taxon>
        <taxon>Dikarya</taxon>
        <taxon>Basidiomycota</taxon>
        <taxon>Agaricomycotina</taxon>
        <taxon>Agaricomycetes</taxon>
        <taxon>Agaricomycetidae</taxon>
        <taxon>Boletales</taxon>
        <taxon>Boletineae</taxon>
        <taxon>Boletaceae</taxon>
        <taxon>Boletoideae</taxon>
        <taxon>Boletus</taxon>
    </lineage>
</organism>
<gene>
    <name evidence="1" type="ORF">L210DRAFT_3402268</name>
</gene>
<dbReference type="InterPro" id="IPR046521">
    <property type="entry name" value="DUF6698"/>
</dbReference>
<evidence type="ECO:0000313" key="2">
    <source>
        <dbReference type="Proteomes" id="UP001194468"/>
    </source>
</evidence>
<keyword evidence="2" id="KW-1185">Reference proteome</keyword>
<comment type="caution">
    <text evidence="1">The sequence shown here is derived from an EMBL/GenBank/DDBJ whole genome shotgun (WGS) entry which is preliminary data.</text>
</comment>
<dbReference type="Proteomes" id="UP001194468">
    <property type="component" value="Unassembled WGS sequence"/>
</dbReference>
<sequence>PLDPPISSTLKSDRGLEHDVTGRLLCPVEYNWDDPDVRKNIRERHPEFLVTEDSWPRFLYDTQHVFNPDNIEKGLFRSTFLLKTFKLIFTAPTSAIEVSTGEHPVTRNSYRERCLRSSANKSTRSHVASLIGMRTVKPRAIAYAAVQLRFALSNLTFWRIFDSDFDAHSFYHNIVDYFEAPPGPAAKVKVNELLLWWDRKVFGRQREIPREPERVAASSVARLAAQRAVAEVPAPHISTGQSSGQP</sequence>
<dbReference type="Pfam" id="PF20414">
    <property type="entry name" value="DUF6698"/>
    <property type="match status" value="1"/>
</dbReference>
<accession>A0AAD4BTY8</accession>
<protein>
    <submittedName>
        <fullName evidence="1">Uncharacterized protein</fullName>
    </submittedName>
</protein>
<feature type="non-terminal residue" evidence="1">
    <location>
        <position position="1"/>
    </location>
</feature>
<proteinExistence type="predicted"/>
<reference evidence="1" key="1">
    <citation type="submission" date="2019-10" db="EMBL/GenBank/DDBJ databases">
        <authorList>
            <consortium name="DOE Joint Genome Institute"/>
            <person name="Kuo A."/>
            <person name="Miyauchi S."/>
            <person name="Kiss E."/>
            <person name="Drula E."/>
            <person name="Kohler A."/>
            <person name="Sanchez-Garcia M."/>
            <person name="Andreopoulos B."/>
            <person name="Barry K.W."/>
            <person name="Bonito G."/>
            <person name="Buee M."/>
            <person name="Carver A."/>
            <person name="Chen C."/>
            <person name="Cichocki N."/>
            <person name="Clum A."/>
            <person name="Culley D."/>
            <person name="Crous P.W."/>
            <person name="Fauchery L."/>
            <person name="Girlanda M."/>
            <person name="Hayes R."/>
            <person name="Keri Z."/>
            <person name="LaButti K."/>
            <person name="Lipzen A."/>
            <person name="Lombard V."/>
            <person name="Magnuson J."/>
            <person name="Maillard F."/>
            <person name="Morin E."/>
            <person name="Murat C."/>
            <person name="Nolan M."/>
            <person name="Ohm R."/>
            <person name="Pangilinan J."/>
            <person name="Pereira M."/>
            <person name="Perotto S."/>
            <person name="Peter M."/>
            <person name="Riley R."/>
            <person name="Sitrit Y."/>
            <person name="Stielow B."/>
            <person name="Szollosi G."/>
            <person name="Zifcakova L."/>
            <person name="Stursova M."/>
            <person name="Spatafora J.W."/>
            <person name="Tedersoo L."/>
            <person name="Vaario L.-M."/>
            <person name="Yamada A."/>
            <person name="Yan M."/>
            <person name="Wang P."/>
            <person name="Xu J."/>
            <person name="Bruns T."/>
            <person name="Baldrian P."/>
            <person name="Vilgalys R."/>
            <person name="Henrissat B."/>
            <person name="Grigoriev I.V."/>
            <person name="Hibbett D."/>
            <person name="Nagy L.G."/>
            <person name="Martin F.M."/>
        </authorList>
    </citation>
    <scope>NUCLEOTIDE SEQUENCE</scope>
    <source>
        <strain evidence="1">BED1</strain>
    </source>
</reference>